<dbReference type="InterPro" id="IPR035418">
    <property type="entry name" value="AraC-bd_2"/>
</dbReference>
<evidence type="ECO:0000259" key="4">
    <source>
        <dbReference type="PROSITE" id="PS01124"/>
    </source>
</evidence>
<gene>
    <name evidence="5" type="ORF">ACFQ1E_06130</name>
</gene>
<keyword evidence="1" id="KW-0805">Transcription regulation</keyword>
<dbReference type="Gene3D" id="1.10.10.60">
    <property type="entry name" value="Homeodomain-like"/>
    <property type="match status" value="1"/>
</dbReference>
<keyword evidence="3" id="KW-0804">Transcription</keyword>
<reference evidence="6" key="1">
    <citation type="journal article" date="2019" name="Int. J. Syst. Evol. Microbiol.">
        <title>The Global Catalogue of Microorganisms (GCM) 10K type strain sequencing project: providing services to taxonomists for standard genome sequencing and annotation.</title>
        <authorList>
            <consortium name="The Broad Institute Genomics Platform"/>
            <consortium name="The Broad Institute Genome Sequencing Center for Infectious Disease"/>
            <person name="Wu L."/>
            <person name="Ma J."/>
        </authorList>
    </citation>
    <scope>NUCLEOTIDE SEQUENCE [LARGE SCALE GENOMIC DNA]</scope>
    <source>
        <strain evidence="6">CCUG 62982</strain>
    </source>
</reference>
<keyword evidence="2" id="KW-0238">DNA-binding</keyword>
<dbReference type="InterPro" id="IPR009057">
    <property type="entry name" value="Homeodomain-like_sf"/>
</dbReference>
<accession>A0ABW3H362</accession>
<dbReference type="EMBL" id="JBHTJG010000002">
    <property type="protein sequence ID" value="MFD0945911.1"/>
    <property type="molecule type" value="Genomic_DNA"/>
</dbReference>
<dbReference type="RefSeq" id="WP_264943287.1">
    <property type="nucleotide sequence ID" value="NZ_JAPDRA010000002.1"/>
</dbReference>
<dbReference type="InterPro" id="IPR018060">
    <property type="entry name" value="HTH_AraC"/>
</dbReference>
<dbReference type="PANTHER" id="PTHR46796:SF6">
    <property type="entry name" value="ARAC SUBFAMILY"/>
    <property type="match status" value="1"/>
</dbReference>
<evidence type="ECO:0000256" key="2">
    <source>
        <dbReference type="ARBA" id="ARBA00023125"/>
    </source>
</evidence>
<dbReference type="PRINTS" id="PR00032">
    <property type="entry name" value="HTHARAC"/>
</dbReference>
<dbReference type="PANTHER" id="PTHR46796">
    <property type="entry name" value="HTH-TYPE TRANSCRIPTIONAL ACTIVATOR RHAS-RELATED"/>
    <property type="match status" value="1"/>
</dbReference>
<comment type="caution">
    <text evidence="5">The sequence shown here is derived from an EMBL/GenBank/DDBJ whole genome shotgun (WGS) entry which is preliminary data.</text>
</comment>
<dbReference type="Proteomes" id="UP001596977">
    <property type="component" value="Unassembled WGS sequence"/>
</dbReference>
<dbReference type="Pfam" id="PF12833">
    <property type="entry name" value="HTH_18"/>
    <property type="match status" value="1"/>
</dbReference>
<evidence type="ECO:0000313" key="6">
    <source>
        <dbReference type="Proteomes" id="UP001596977"/>
    </source>
</evidence>
<dbReference type="InterPro" id="IPR050204">
    <property type="entry name" value="AraC_XylS_family_regulators"/>
</dbReference>
<evidence type="ECO:0000256" key="1">
    <source>
        <dbReference type="ARBA" id="ARBA00023015"/>
    </source>
</evidence>
<name>A0ABW3H362_9SPHN</name>
<protein>
    <submittedName>
        <fullName evidence="5">Helix-turn-helix domain-containing protein</fullName>
    </submittedName>
</protein>
<dbReference type="Pfam" id="PF14525">
    <property type="entry name" value="AraC_binding_2"/>
    <property type="match status" value="1"/>
</dbReference>
<organism evidence="5 6">
    <name type="scientific">Sphingomonas canadensis</name>
    <dbReference type="NCBI Taxonomy" id="1219257"/>
    <lineage>
        <taxon>Bacteria</taxon>
        <taxon>Pseudomonadati</taxon>
        <taxon>Pseudomonadota</taxon>
        <taxon>Alphaproteobacteria</taxon>
        <taxon>Sphingomonadales</taxon>
        <taxon>Sphingomonadaceae</taxon>
        <taxon>Sphingomonas</taxon>
    </lineage>
</organism>
<dbReference type="SUPFAM" id="SSF46689">
    <property type="entry name" value="Homeodomain-like"/>
    <property type="match status" value="1"/>
</dbReference>
<keyword evidence="6" id="KW-1185">Reference proteome</keyword>
<dbReference type="SMART" id="SM00342">
    <property type="entry name" value="HTH_ARAC"/>
    <property type="match status" value="1"/>
</dbReference>
<dbReference type="PROSITE" id="PS01124">
    <property type="entry name" value="HTH_ARAC_FAMILY_2"/>
    <property type="match status" value="1"/>
</dbReference>
<feature type="domain" description="HTH araC/xylS-type" evidence="4">
    <location>
        <begin position="211"/>
        <end position="312"/>
    </location>
</feature>
<dbReference type="InterPro" id="IPR020449">
    <property type="entry name" value="Tscrpt_reg_AraC-type_HTH"/>
</dbReference>
<evidence type="ECO:0000313" key="5">
    <source>
        <dbReference type="EMBL" id="MFD0945911.1"/>
    </source>
</evidence>
<proteinExistence type="predicted"/>
<sequence>MQHFRTADCPNTRRAAYWNDIYRDQFAQVTFMPAREDFDAELRMSPLGSLVMADIRTSSTDIERTPTHINLSTSRLFSFLLLVRGSATFNHYGHEEKLRAGDFTLCDNAAPHRIHFEADSRLLLMRATPALLRNHLPCPEQLCGLKLPAQHGMTPTAAAMAQSIWSQMERGLPDGYGDRIAGHLLDMVTTAYSIGLGHRMTNSTIVGLRKARARQFIEERLQDPDLGSGAIAEGLRISPRYLRMLFADDAESVSAYILRRRLEECATQIASEGWRHLTITEIAFKWGFNSSAYFARAFRQRYGMTATEFRRTRGSRH</sequence>
<evidence type="ECO:0000256" key="3">
    <source>
        <dbReference type="ARBA" id="ARBA00023163"/>
    </source>
</evidence>